<evidence type="ECO:0000256" key="4">
    <source>
        <dbReference type="ARBA" id="ARBA00022741"/>
    </source>
</evidence>
<feature type="compositionally biased region" description="Polar residues" evidence="9">
    <location>
        <begin position="954"/>
        <end position="970"/>
    </location>
</feature>
<dbReference type="GO" id="GO:0005634">
    <property type="term" value="C:nucleus"/>
    <property type="evidence" value="ECO:0007669"/>
    <property type="project" value="UniProtKB-SubCell"/>
</dbReference>
<dbReference type="Pfam" id="PF13907">
    <property type="entry name" value="CHD1-like_C"/>
    <property type="match status" value="1"/>
</dbReference>
<dbReference type="FunFam" id="3.40.50.300:FF:000130">
    <property type="entry name" value="Chromodomain-helicase-DNA-binding protein 2 isoform 1"/>
    <property type="match status" value="1"/>
</dbReference>
<dbReference type="CDD" id="cd18793">
    <property type="entry name" value="SF2_C_SNF"/>
    <property type="match status" value="1"/>
</dbReference>
<dbReference type="InterPro" id="IPR001650">
    <property type="entry name" value="Helicase_C-like"/>
</dbReference>
<feature type="compositionally biased region" description="Basic and acidic residues" evidence="9">
    <location>
        <begin position="928"/>
        <end position="953"/>
    </location>
</feature>
<keyword evidence="8" id="KW-0539">Nucleus</keyword>
<feature type="region of interest" description="Disordered" evidence="9">
    <location>
        <begin position="535"/>
        <end position="556"/>
    </location>
</feature>
<dbReference type="GO" id="GO:0000785">
    <property type="term" value="C:chromatin"/>
    <property type="evidence" value="ECO:0007669"/>
    <property type="project" value="TreeGrafter"/>
</dbReference>
<evidence type="ECO:0000313" key="11">
    <source>
        <dbReference type="EnsemblMetazoa" id="G10312.1:cds"/>
    </source>
</evidence>
<reference evidence="11" key="1">
    <citation type="submission" date="2022-08" db="UniProtKB">
        <authorList>
            <consortium name="EnsemblMetazoa"/>
        </authorList>
    </citation>
    <scope>IDENTIFICATION</scope>
    <source>
        <strain evidence="11">05x7-T-G4-1.051#20</strain>
    </source>
</reference>
<dbReference type="Pfam" id="PF18375">
    <property type="entry name" value="CDH1_2_SANT_HL1"/>
    <property type="match status" value="1"/>
</dbReference>
<feature type="domain" description="Helicase C-terminal" evidence="10">
    <location>
        <begin position="134"/>
        <end position="285"/>
    </location>
</feature>
<dbReference type="GO" id="GO:0042393">
    <property type="term" value="F:histone binding"/>
    <property type="evidence" value="ECO:0007669"/>
    <property type="project" value="TreeGrafter"/>
</dbReference>
<dbReference type="GO" id="GO:0016887">
    <property type="term" value="F:ATP hydrolysis activity"/>
    <property type="evidence" value="ECO:0007669"/>
    <property type="project" value="TreeGrafter"/>
</dbReference>
<feature type="compositionally biased region" description="Basic residues" evidence="9">
    <location>
        <begin position="686"/>
        <end position="695"/>
    </location>
</feature>
<dbReference type="GO" id="GO:0005524">
    <property type="term" value="F:ATP binding"/>
    <property type="evidence" value="ECO:0007669"/>
    <property type="project" value="UniProtKB-KW"/>
</dbReference>
<feature type="compositionally biased region" description="Basic and acidic residues" evidence="9">
    <location>
        <begin position="535"/>
        <end position="548"/>
    </location>
</feature>
<dbReference type="Gene3D" id="6.10.140.1440">
    <property type="match status" value="1"/>
</dbReference>
<organism evidence="11 12">
    <name type="scientific">Magallana gigas</name>
    <name type="common">Pacific oyster</name>
    <name type="synonym">Crassostrea gigas</name>
    <dbReference type="NCBI Taxonomy" id="29159"/>
    <lineage>
        <taxon>Eukaryota</taxon>
        <taxon>Metazoa</taxon>
        <taxon>Spiralia</taxon>
        <taxon>Lophotrochozoa</taxon>
        <taxon>Mollusca</taxon>
        <taxon>Bivalvia</taxon>
        <taxon>Autobranchia</taxon>
        <taxon>Pteriomorphia</taxon>
        <taxon>Ostreida</taxon>
        <taxon>Ostreoidea</taxon>
        <taxon>Ostreidae</taxon>
        <taxon>Magallana</taxon>
    </lineage>
</organism>
<evidence type="ECO:0000256" key="1">
    <source>
        <dbReference type="ARBA" id="ARBA00004123"/>
    </source>
</evidence>
<dbReference type="EnsemblMetazoa" id="G10312.1">
    <property type="protein sequence ID" value="G10312.1:cds"/>
    <property type="gene ID" value="G10312"/>
</dbReference>
<dbReference type="InterPro" id="IPR040793">
    <property type="entry name" value="CDH1_2_SANT_HL1"/>
</dbReference>
<feature type="compositionally biased region" description="Basic and acidic residues" evidence="9">
    <location>
        <begin position="394"/>
        <end position="410"/>
    </location>
</feature>
<dbReference type="InterPro" id="IPR000330">
    <property type="entry name" value="SNF2_N"/>
</dbReference>
<dbReference type="GO" id="GO:0003682">
    <property type="term" value="F:chromatin binding"/>
    <property type="evidence" value="ECO:0007669"/>
    <property type="project" value="TreeGrafter"/>
</dbReference>
<dbReference type="SMART" id="SM01176">
    <property type="entry name" value="DUF4208"/>
    <property type="match status" value="1"/>
</dbReference>
<evidence type="ECO:0000256" key="7">
    <source>
        <dbReference type="ARBA" id="ARBA00023125"/>
    </source>
</evidence>
<accession>A0A8W8HN46</accession>
<dbReference type="SUPFAM" id="SSF52540">
    <property type="entry name" value="P-loop containing nucleoside triphosphate hydrolases"/>
    <property type="match status" value="1"/>
</dbReference>
<keyword evidence="12" id="KW-1185">Reference proteome</keyword>
<dbReference type="InterPro" id="IPR049730">
    <property type="entry name" value="SNF2/RAD54-like_C"/>
</dbReference>
<feature type="compositionally biased region" description="Basic and acidic residues" evidence="9">
    <location>
        <begin position="722"/>
        <end position="734"/>
    </location>
</feature>
<evidence type="ECO:0000256" key="9">
    <source>
        <dbReference type="SAM" id="MobiDB-lite"/>
    </source>
</evidence>
<dbReference type="InterPro" id="IPR027417">
    <property type="entry name" value="P-loop_NTPase"/>
</dbReference>
<protein>
    <recommendedName>
        <fullName evidence="10">Helicase C-terminal domain-containing protein</fullName>
    </recommendedName>
</protein>
<keyword evidence="4" id="KW-0547">Nucleotide-binding</keyword>
<feature type="compositionally biased region" description="Polar residues" evidence="9">
    <location>
        <begin position="672"/>
        <end position="682"/>
    </location>
</feature>
<keyword evidence="7" id="KW-0238">DNA-binding</keyword>
<dbReference type="Pfam" id="PF00271">
    <property type="entry name" value="Helicase_C"/>
    <property type="match status" value="1"/>
</dbReference>
<name>A0A8W8HN46_MAGGI</name>
<feature type="compositionally biased region" description="Basic residues" evidence="9">
    <location>
        <begin position="761"/>
        <end position="771"/>
    </location>
</feature>
<feature type="compositionally biased region" description="Basic and acidic residues" evidence="9">
    <location>
        <begin position="742"/>
        <end position="760"/>
    </location>
</feature>
<sequence>MVSFAICVEGLQVDLILREKHSSAQKTGFVNLHKELESFLLRRVKKDVEKSLPAKTEQILRVEMSSIQKQYYRWILTKNYKALSKGLKGNVSSFVNIIMELKKCCNHSQLIRPPEEEFSDRLASLVKGSGKLILLDKLLLRLKESGHRVLIFSQMVRMLDILAEYLQMRHFQYQRLDGSVRGDLRKQAMDHFNAEGSEDFCFLLSTRAGGLGVNLATADTVIIFDSDWNPQNDLQAQARAHRIGQKNQVSVYRLVTKNSVEEDIVERAKRKMVLDHLVIQRMDTTGRTVLNRGIPSSNSTPFNKDELTSILKFGAEELFKENDEDEDEPQVDIDEILKRAETREVEENNTGVGDELLSQFKVVSFDNMEDEEIEQTPGTRTEEEDKSWDSIIPEADRRKIEEEEEQKRLLELNLPPRSRKSLQQPQVGDDSDDNSRRKGKRNVDDEDSEEDDDDDEDDDDQPRKRGRPKMSKTSVRGFNDSEIRRFIKSFKKFGRPMTRLDAIACDAELQEKSESDLQRLAEILIRNCEQAIEEAKNKTEQDNNEGGKKGNRGPSCKISSVSVNAQAIVKAGQELEPLAATIPADADERKRYQLPFKAKAVHWDCIWDVEEDSNLLKGIYEYGLGSWEAIKMDPSLQLHDKILPDGIDLKPQGKHLATRADYLLKVLKKNSSQENGGDTVSTGLGKPRKKRKGKPKTTAEIIEKDFSDSEEDSRANFNNNSAREETSRDSFFDQHKKKKKTLKPDKIPEEDTLTRDSVDIKKKKKKAAKKSKQNDAMHFTAGAVPVPVALESEFTGELPAEVFSKCKEMMRPVKRALKRLDNPDEGMSDKEQLVHTRQCLLKIGDRINECMGHYNDPEVIKQWRSFLWIFVSKFTEFDAKKLHKLYKHAYRRREEEQEHEGGNNKPQSSEKHGNHVEKHGEGKKHKRPPESGDGGEKAAKKAQLEHRPKDHKSSASVSNGPRHSASTNSLTHKHSVLDSSHDSNSNDRWTHASPLARAEDQPRTRQVLCVCCLLRGGISRWTCV</sequence>
<dbReference type="GO" id="GO:0034728">
    <property type="term" value="P:nucleosome organization"/>
    <property type="evidence" value="ECO:0007669"/>
    <property type="project" value="TreeGrafter"/>
</dbReference>
<evidence type="ECO:0000313" key="12">
    <source>
        <dbReference type="Proteomes" id="UP000005408"/>
    </source>
</evidence>
<feature type="compositionally biased region" description="Basic and acidic residues" evidence="9">
    <location>
        <begin position="975"/>
        <end position="990"/>
    </location>
</feature>
<dbReference type="PANTHER" id="PTHR45623">
    <property type="entry name" value="CHROMODOMAIN-HELICASE-DNA-BINDING PROTEIN 3-RELATED-RELATED"/>
    <property type="match status" value="1"/>
</dbReference>
<evidence type="ECO:0000256" key="5">
    <source>
        <dbReference type="ARBA" id="ARBA00022801"/>
    </source>
</evidence>
<dbReference type="Proteomes" id="UP000005408">
    <property type="component" value="Unassembled WGS sequence"/>
</dbReference>
<feature type="compositionally biased region" description="Acidic residues" evidence="9">
    <location>
        <begin position="444"/>
        <end position="460"/>
    </location>
</feature>
<comment type="subcellular location">
    <subcellularLocation>
        <location evidence="1">Nucleus</location>
    </subcellularLocation>
</comment>
<dbReference type="Pfam" id="PF23588">
    <property type="entry name" value="HTH_CHD1_Hrp3"/>
    <property type="match status" value="1"/>
</dbReference>
<feature type="compositionally biased region" description="Basic and acidic residues" evidence="9">
    <location>
        <begin position="892"/>
        <end position="920"/>
    </location>
</feature>
<dbReference type="SMART" id="SM00490">
    <property type="entry name" value="HELICc"/>
    <property type="match status" value="1"/>
</dbReference>
<proteinExistence type="inferred from homology"/>
<dbReference type="GO" id="GO:0003677">
    <property type="term" value="F:DNA binding"/>
    <property type="evidence" value="ECO:0007669"/>
    <property type="project" value="UniProtKB-KW"/>
</dbReference>
<feature type="region of interest" description="Disordered" evidence="9">
    <location>
        <begin position="672"/>
        <end position="774"/>
    </location>
</feature>
<dbReference type="Pfam" id="PF00176">
    <property type="entry name" value="SNF2-rel_dom"/>
    <property type="match status" value="1"/>
</dbReference>
<dbReference type="InterPro" id="IPR056302">
    <property type="entry name" value="CHD1-2/Hrp3_HTH"/>
</dbReference>
<keyword evidence="3" id="KW-0677">Repeat</keyword>
<keyword evidence="5" id="KW-0378">Hydrolase</keyword>
<comment type="similarity">
    <text evidence="2">Belongs to the SNF2/RAD54 helicase family.</text>
</comment>
<dbReference type="Gene3D" id="1.10.10.60">
    <property type="entry name" value="Homeodomain-like"/>
    <property type="match status" value="1"/>
</dbReference>
<feature type="region of interest" description="Disordered" evidence="9">
    <location>
        <begin position="367"/>
        <end position="477"/>
    </location>
</feature>
<evidence type="ECO:0000256" key="6">
    <source>
        <dbReference type="ARBA" id="ARBA00022840"/>
    </source>
</evidence>
<dbReference type="InterPro" id="IPR025260">
    <property type="entry name" value="CHD1-like_C"/>
</dbReference>
<keyword evidence="6" id="KW-0067">ATP-binding</keyword>
<evidence type="ECO:0000256" key="8">
    <source>
        <dbReference type="ARBA" id="ARBA00023242"/>
    </source>
</evidence>
<evidence type="ECO:0000259" key="10">
    <source>
        <dbReference type="PROSITE" id="PS51194"/>
    </source>
</evidence>
<dbReference type="Gene3D" id="3.40.50.300">
    <property type="entry name" value="P-loop containing nucleotide triphosphate hydrolases"/>
    <property type="match status" value="1"/>
</dbReference>
<dbReference type="PROSITE" id="PS51194">
    <property type="entry name" value="HELICASE_CTER"/>
    <property type="match status" value="1"/>
</dbReference>
<evidence type="ECO:0000256" key="2">
    <source>
        <dbReference type="ARBA" id="ARBA00007025"/>
    </source>
</evidence>
<dbReference type="GO" id="GO:0140658">
    <property type="term" value="F:ATP-dependent chromatin remodeler activity"/>
    <property type="evidence" value="ECO:0007669"/>
    <property type="project" value="TreeGrafter"/>
</dbReference>
<feature type="region of interest" description="Disordered" evidence="9">
    <location>
        <begin position="892"/>
        <end position="1000"/>
    </location>
</feature>
<dbReference type="AlphaFoldDB" id="A0A8W8HN46"/>
<dbReference type="PANTHER" id="PTHR45623:SF14">
    <property type="entry name" value="CHROMODOMAIN-HELICASE-DNA-BINDING PROTEIN 1"/>
    <property type="match status" value="1"/>
</dbReference>
<evidence type="ECO:0000256" key="3">
    <source>
        <dbReference type="ARBA" id="ARBA00022737"/>
    </source>
</evidence>